<evidence type="ECO:0008006" key="3">
    <source>
        <dbReference type="Google" id="ProtNLM"/>
    </source>
</evidence>
<dbReference type="AlphaFoldDB" id="A0A7C8I0Y2"/>
<evidence type="ECO:0000313" key="2">
    <source>
        <dbReference type="Proteomes" id="UP000481861"/>
    </source>
</evidence>
<accession>A0A7C8I0Y2</accession>
<evidence type="ECO:0000313" key="1">
    <source>
        <dbReference type="EMBL" id="KAF2865031.1"/>
    </source>
</evidence>
<sequence length="139" mass="14770">MGLSPLKNSDLLSKHALGVVTKNNGQMIHEIVNLQQNPSVKSTGQVLAPGKAPGDEGEENFKKVFVGGWLCELSSLPGLEGECATMSDGWSYVDPATGKAQTGHAEILSSKDFTHIGCGWFNGQWCCDLGVIEEGSEGY</sequence>
<reference evidence="1 2" key="1">
    <citation type="submission" date="2020-01" db="EMBL/GenBank/DDBJ databases">
        <authorList>
            <consortium name="DOE Joint Genome Institute"/>
            <person name="Haridas S."/>
            <person name="Albert R."/>
            <person name="Binder M."/>
            <person name="Bloem J."/>
            <person name="Labutti K."/>
            <person name="Salamov A."/>
            <person name="Andreopoulos B."/>
            <person name="Baker S.E."/>
            <person name="Barry K."/>
            <person name="Bills G."/>
            <person name="Bluhm B.H."/>
            <person name="Cannon C."/>
            <person name="Castanera R."/>
            <person name="Culley D.E."/>
            <person name="Daum C."/>
            <person name="Ezra D."/>
            <person name="Gonzalez J.B."/>
            <person name="Henrissat B."/>
            <person name="Kuo A."/>
            <person name="Liang C."/>
            <person name="Lipzen A."/>
            <person name="Lutzoni F."/>
            <person name="Magnuson J."/>
            <person name="Mondo S."/>
            <person name="Nolan M."/>
            <person name="Ohm R."/>
            <person name="Pangilinan J."/>
            <person name="Park H.-J.H."/>
            <person name="Ramirez L."/>
            <person name="Alfaro M."/>
            <person name="Sun H."/>
            <person name="Tritt A."/>
            <person name="Yoshinaga Y."/>
            <person name="Zwiers L.-H.L."/>
            <person name="Turgeon B.G."/>
            <person name="Goodwin S.B."/>
            <person name="Spatafora J.W."/>
            <person name="Crous P.W."/>
            <person name="Grigoriev I.V."/>
        </authorList>
    </citation>
    <scope>NUCLEOTIDE SEQUENCE [LARGE SCALE GENOMIC DNA]</scope>
    <source>
        <strain evidence="1 2">CBS 611.86</strain>
    </source>
</reference>
<keyword evidence="2" id="KW-1185">Reference proteome</keyword>
<dbReference type="Proteomes" id="UP000481861">
    <property type="component" value="Unassembled WGS sequence"/>
</dbReference>
<gene>
    <name evidence="1" type="ORF">BDV95DRAFT_507973</name>
</gene>
<comment type="caution">
    <text evidence="1">The sequence shown here is derived from an EMBL/GenBank/DDBJ whole genome shotgun (WGS) entry which is preliminary data.</text>
</comment>
<proteinExistence type="predicted"/>
<dbReference type="EMBL" id="JAADJZ010000037">
    <property type="protein sequence ID" value="KAF2865031.1"/>
    <property type="molecule type" value="Genomic_DNA"/>
</dbReference>
<dbReference type="OrthoDB" id="5350391at2759"/>
<protein>
    <recommendedName>
        <fullName evidence="3">SCP domain-containing protein</fullName>
    </recommendedName>
</protein>
<organism evidence="1 2">
    <name type="scientific">Massariosphaeria phaeospora</name>
    <dbReference type="NCBI Taxonomy" id="100035"/>
    <lineage>
        <taxon>Eukaryota</taxon>
        <taxon>Fungi</taxon>
        <taxon>Dikarya</taxon>
        <taxon>Ascomycota</taxon>
        <taxon>Pezizomycotina</taxon>
        <taxon>Dothideomycetes</taxon>
        <taxon>Pleosporomycetidae</taxon>
        <taxon>Pleosporales</taxon>
        <taxon>Pleosporales incertae sedis</taxon>
        <taxon>Massariosphaeria</taxon>
    </lineage>
</organism>
<name>A0A7C8I0Y2_9PLEO</name>